<accession>A0A0W0FZA4</accession>
<feature type="compositionally biased region" description="Low complexity" evidence="1">
    <location>
        <begin position="586"/>
        <end position="604"/>
    </location>
</feature>
<gene>
    <name evidence="2" type="ORF">WG66_5809</name>
</gene>
<dbReference type="AlphaFoldDB" id="A0A0W0FZA4"/>
<dbReference type="Proteomes" id="UP000054988">
    <property type="component" value="Unassembled WGS sequence"/>
</dbReference>
<sequence>MSRIHGRRPSQPSARISSLPLPPHLTPPIYTSRLQADHPSSSVSTDRMPNDQGQERSGLEEKVSGLGLGRRFSLKRSKSKKRDEKQESPQTTHRSPASISYIHLASPEFVEPQPGPDYRQMENLPQPHVPVSYMSRVRTFIREFNAMPWVASGPVTVEYVPRQPARHYHSHRPLIYLESPPAQQEIPMAVDLTAGESTPSTSSLVPPHHQGMGAFTNEGQSWPVVTSELSPTYIQQVRSDLSFSGEGVVPRANGALIPSSPPQRWSPPREGNWVDEESMRGPQPTWATPALRQPLSRALEHRHPVPVADAVHSPQSTPNSTVQNNQLPYSHQSLQADTPTPYLSATPAIAPNSNGHHRRIRPREPLTPGPSTQPPLPTSPPPLTPLVAPQPRRELSEGRWRLSDVIPERKQRTKPNTMGLAIIDAIERDSDSDLDVEKQKAKEKAKQDLEDRDLQYARAVAMGLDGNLPTDELFDGDWDWEQLPPPEVSPTVPDRESSPNLATYAQEPEPEPLLQADRDYRSPINLASSSGLHNDARLSPGSPYLNPHHPYSGYVSSQPPLMDDYGPAVHAGHAGYVSSRSASVSVANHSGRASRASGSRPPSSEGGLRAGRLFSPPVFTDEDYTPMARERRSRSGTSSSRSGSIRGTPIPVLPPVTALPNAGGTPYSRTQSRATPASIWPPSGFNRGPQAQADVSYRWGRLNEAAPDLMYPYVAANFDR</sequence>
<feature type="compositionally biased region" description="Polar residues" evidence="1">
    <location>
        <begin position="332"/>
        <end position="343"/>
    </location>
</feature>
<feature type="region of interest" description="Disordered" evidence="1">
    <location>
        <begin position="524"/>
        <end position="544"/>
    </location>
</feature>
<feature type="region of interest" description="Disordered" evidence="1">
    <location>
        <begin position="586"/>
        <end position="690"/>
    </location>
</feature>
<name>A0A0W0FZA4_MONRR</name>
<feature type="region of interest" description="Disordered" evidence="1">
    <location>
        <begin position="473"/>
        <end position="512"/>
    </location>
</feature>
<feature type="region of interest" description="Disordered" evidence="1">
    <location>
        <begin position="1"/>
        <end position="99"/>
    </location>
</feature>
<feature type="region of interest" description="Disordered" evidence="1">
    <location>
        <begin position="254"/>
        <end position="288"/>
    </location>
</feature>
<reference evidence="2 3" key="1">
    <citation type="submission" date="2015-12" db="EMBL/GenBank/DDBJ databases">
        <title>Draft genome sequence of Moniliophthora roreri, the causal agent of frosty pod rot of cacao.</title>
        <authorList>
            <person name="Aime M.C."/>
            <person name="Diaz-Valderrama J.R."/>
            <person name="Kijpornyongpan T."/>
            <person name="Phillips-Mora W."/>
        </authorList>
    </citation>
    <scope>NUCLEOTIDE SEQUENCE [LARGE SCALE GENOMIC DNA]</scope>
    <source>
        <strain evidence="2 3">MCA 2952</strain>
    </source>
</reference>
<comment type="caution">
    <text evidence="2">The sequence shown here is derived from an EMBL/GenBank/DDBJ whole genome shotgun (WGS) entry which is preliminary data.</text>
</comment>
<dbReference type="EMBL" id="LATX01001438">
    <property type="protein sequence ID" value="KTB41660.1"/>
    <property type="molecule type" value="Genomic_DNA"/>
</dbReference>
<evidence type="ECO:0000313" key="3">
    <source>
        <dbReference type="Proteomes" id="UP000054988"/>
    </source>
</evidence>
<feature type="compositionally biased region" description="Low complexity" evidence="1">
    <location>
        <begin position="635"/>
        <end position="647"/>
    </location>
</feature>
<organism evidence="2 3">
    <name type="scientific">Moniliophthora roreri</name>
    <name type="common">Frosty pod rot fungus</name>
    <name type="synonym">Monilia roreri</name>
    <dbReference type="NCBI Taxonomy" id="221103"/>
    <lineage>
        <taxon>Eukaryota</taxon>
        <taxon>Fungi</taxon>
        <taxon>Dikarya</taxon>
        <taxon>Basidiomycota</taxon>
        <taxon>Agaricomycotina</taxon>
        <taxon>Agaricomycetes</taxon>
        <taxon>Agaricomycetidae</taxon>
        <taxon>Agaricales</taxon>
        <taxon>Marasmiineae</taxon>
        <taxon>Marasmiaceae</taxon>
        <taxon>Moniliophthora</taxon>
    </lineage>
</organism>
<proteinExistence type="predicted"/>
<feature type="compositionally biased region" description="Basic and acidic residues" evidence="1">
    <location>
        <begin position="53"/>
        <end position="63"/>
    </location>
</feature>
<evidence type="ECO:0000313" key="2">
    <source>
        <dbReference type="EMBL" id="KTB41660.1"/>
    </source>
</evidence>
<feature type="region of interest" description="Disordered" evidence="1">
    <location>
        <begin position="332"/>
        <end position="396"/>
    </location>
</feature>
<feature type="compositionally biased region" description="Polar residues" evidence="1">
    <location>
        <begin position="88"/>
        <end position="98"/>
    </location>
</feature>
<feature type="compositionally biased region" description="Pro residues" evidence="1">
    <location>
        <begin position="365"/>
        <end position="384"/>
    </location>
</feature>
<feature type="compositionally biased region" description="Polar residues" evidence="1">
    <location>
        <begin position="32"/>
        <end position="47"/>
    </location>
</feature>
<protein>
    <submittedName>
        <fullName evidence="2">Uncharacterized protein</fullName>
    </submittedName>
</protein>
<evidence type="ECO:0000256" key="1">
    <source>
        <dbReference type="SAM" id="MobiDB-lite"/>
    </source>
</evidence>